<dbReference type="EMBL" id="ANOH01000183">
    <property type="protein sequence ID" value="EMI55962.1"/>
    <property type="molecule type" value="Genomic_DNA"/>
</dbReference>
<name>M5U3C5_9BACT</name>
<organism evidence="1 2">
    <name type="scientific">Rhodopirellula sallentina SM41</name>
    <dbReference type="NCBI Taxonomy" id="1263870"/>
    <lineage>
        <taxon>Bacteria</taxon>
        <taxon>Pseudomonadati</taxon>
        <taxon>Planctomycetota</taxon>
        <taxon>Planctomycetia</taxon>
        <taxon>Pirellulales</taxon>
        <taxon>Pirellulaceae</taxon>
        <taxon>Rhodopirellula</taxon>
    </lineage>
</organism>
<gene>
    <name evidence="1" type="ORF">RSSM_02599</name>
</gene>
<reference evidence="1 2" key="1">
    <citation type="journal article" date="2013" name="Mar. Genomics">
        <title>Expression of sulfatases in Rhodopirellula baltica and the diversity of sulfatases in the genus Rhodopirellula.</title>
        <authorList>
            <person name="Wegner C.E."/>
            <person name="Richter-Heitmann T."/>
            <person name="Klindworth A."/>
            <person name="Klockow C."/>
            <person name="Richter M."/>
            <person name="Achstetter T."/>
            <person name="Glockner F.O."/>
            <person name="Harder J."/>
        </authorList>
    </citation>
    <scope>NUCLEOTIDE SEQUENCE [LARGE SCALE GENOMIC DNA]</scope>
    <source>
        <strain evidence="1 2">SM41</strain>
    </source>
</reference>
<dbReference type="AlphaFoldDB" id="M5U3C5"/>
<protein>
    <submittedName>
        <fullName evidence="1">Uncharacterized protein</fullName>
    </submittedName>
</protein>
<evidence type="ECO:0000313" key="2">
    <source>
        <dbReference type="Proteomes" id="UP000011885"/>
    </source>
</evidence>
<evidence type="ECO:0000313" key="1">
    <source>
        <dbReference type="EMBL" id="EMI55962.1"/>
    </source>
</evidence>
<accession>M5U3C5</accession>
<dbReference type="Proteomes" id="UP000011885">
    <property type="component" value="Unassembled WGS sequence"/>
</dbReference>
<sequence length="50" mass="5314">MDEIVSQILWGLIGGLQKHVGVLVGTFGWRLIEAFGSGCSVVALGESRRA</sequence>
<proteinExistence type="predicted"/>
<dbReference type="PATRIC" id="fig|1263870.3.peg.2767"/>
<keyword evidence="2" id="KW-1185">Reference proteome</keyword>
<comment type="caution">
    <text evidence="1">The sequence shown here is derived from an EMBL/GenBank/DDBJ whole genome shotgun (WGS) entry which is preliminary data.</text>
</comment>